<dbReference type="PANTHER" id="PTHR36419">
    <property type="entry name" value="ARRESTIN FAMILY PROTEIN 1"/>
    <property type="match status" value="1"/>
</dbReference>
<dbReference type="InterPro" id="IPR053060">
    <property type="entry name" value="Cytokinesis_Signaling_Reg"/>
</dbReference>
<evidence type="ECO:0000313" key="3">
    <source>
        <dbReference type="Proteomes" id="UP000789570"/>
    </source>
</evidence>
<feature type="domain" description="Arrestin C-terminal-like" evidence="1">
    <location>
        <begin position="193"/>
        <end position="329"/>
    </location>
</feature>
<comment type="caution">
    <text evidence="2">The sequence shown here is derived from an EMBL/GenBank/DDBJ whole genome shotgun (WGS) entry which is preliminary data.</text>
</comment>
<dbReference type="InterPro" id="IPR014752">
    <property type="entry name" value="Arrestin-like_C"/>
</dbReference>
<reference evidence="2" key="1">
    <citation type="submission" date="2021-06" db="EMBL/GenBank/DDBJ databases">
        <authorList>
            <person name="Kallberg Y."/>
            <person name="Tangrot J."/>
            <person name="Rosling A."/>
        </authorList>
    </citation>
    <scope>NUCLEOTIDE SEQUENCE</scope>
    <source>
        <strain evidence="2">UK204</strain>
    </source>
</reference>
<dbReference type="Gene3D" id="2.60.40.640">
    <property type="match status" value="1"/>
</dbReference>
<dbReference type="Pfam" id="PF02752">
    <property type="entry name" value="Arrestin_C"/>
    <property type="match status" value="1"/>
</dbReference>
<keyword evidence="3" id="KW-1185">Reference proteome</keyword>
<dbReference type="Proteomes" id="UP000789570">
    <property type="component" value="Unassembled WGS sequence"/>
</dbReference>
<sequence length="367" mass="42321">MKDHLDLSIFPPKSQYKRSCKNIFFSYLPNNTNFQQGYLGVQQTKIAGILHVRRPITNPLLTDKIEIIFTGKEFVKWSELEMCKNVNKKIIELSYVIWESSIKGVYQKITDLDLPFEIPLPDDLPDSLFFKHPVKAQISYSLKAKFSKPTKYFGLKCGVKKISILCPITRWNLPVRPTLQPIPMNARSSIPPSGGVEYVANLDQTIFGIGNSIIIPIELILKNMRVYVKKIKIFLKEYHQLMRKKFIHYNSEKVVKSEVYGDQLMLVSGTLNRYEVKAGLDLITKNKRKPIMPSVQSDHIVVWHKVKVKVILCNAPKIKFEKEIRIVNSLCGEDALMITEERRKSNWSNWSKMDKLSAKAVYNLSIS</sequence>
<evidence type="ECO:0000259" key="1">
    <source>
        <dbReference type="Pfam" id="PF02752"/>
    </source>
</evidence>
<dbReference type="GO" id="GO:0000935">
    <property type="term" value="C:division septum"/>
    <property type="evidence" value="ECO:0007669"/>
    <property type="project" value="TreeGrafter"/>
</dbReference>
<protein>
    <submittedName>
        <fullName evidence="2">15661_t:CDS:1</fullName>
    </submittedName>
</protein>
<dbReference type="PANTHER" id="PTHR36419:SF1">
    <property type="entry name" value="RHO1 GEF LOCALIZING PROTEIN 1"/>
    <property type="match status" value="1"/>
</dbReference>
<name>A0A9N8ZEV3_9GLOM</name>
<dbReference type="EMBL" id="CAJVPQ010000592">
    <property type="protein sequence ID" value="CAG8494790.1"/>
    <property type="molecule type" value="Genomic_DNA"/>
</dbReference>
<dbReference type="OrthoDB" id="2371641at2759"/>
<evidence type="ECO:0000313" key="2">
    <source>
        <dbReference type="EMBL" id="CAG8494790.1"/>
    </source>
</evidence>
<proteinExistence type="predicted"/>
<dbReference type="InterPro" id="IPR011022">
    <property type="entry name" value="Arrestin_C-like"/>
</dbReference>
<organism evidence="2 3">
    <name type="scientific">Funneliformis caledonium</name>
    <dbReference type="NCBI Taxonomy" id="1117310"/>
    <lineage>
        <taxon>Eukaryota</taxon>
        <taxon>Fungi</taxon>
        <taxon>Fungi incertae sedis</taxon>
        <taxon>Mucoromycota</taxon>
        <taxon>Glomeromycotina</taxon>
        <taxon>Glomeromycetes</taxon>
        <taxon>Glomerales</taxon>
        <taxon>Glomeraceae</taxon>
        <taxon>Funneliformis</taxon>
    </lineage>
</organism>
<dbReference type="GO" id="GO:0000917">
    <property type="term" value="P:division septum assembly"/>
    <property type="evidence" value="ECO:0007669"/>
    <property type="project" value="TreeGrafter"/>
</dbReference>
<gene>
    <name evidence="2" type="ORF">FCALED_LOCUS3399</name>
</gene>
<dbReference type="AlphaFoldDB" id="A0A9N8ZEV3"/>
<accession>A0A9N8ZEV3</accession>